<keyword evidence="1" id="KW-0472">Membrane</keyword>
<comment type="caution">
    <text evidence="2">The sequence shown here is derived from an EMBL/GenBank/DDBJ whole genome shotgun (WGS) entry which is preliminary data.</text>
</comment>
<evidence type="ECO:0000313" key="2">
    <source>
        <dbReference type="EMBL" id="MDQ0479382.1"/>
    </source>
</evidence>
<sequence length="119" mass="13817">MENSFNKGVRNLKNILIYILVAIVALFLINFVIKGAFYIGGAVLAIYIIYKLYTRGKVWFSQLSNSIKKKKFEKEMAKVKENKGGISYIEAEIVKQSNFDKINQKEYEYIDVDYKDVNN</sequence>
<reference evidence="2 3" key="1">
    <citation type="submission" date="2023-07" db="EMBL/GenBank/DDBJ databases">
        <title>Genomic Encyclopedia of Type Strains, Phase IV (KMG-IV): sequencing the most valuable type-strain genomes for metagenomic binning, comparative biology and taxonomic classification.</title>
        <authorList>
            <person name="Goeker M."/>
        </authorList>
    </citation>
    <scope>NUCLEOTIDE SEQUENCE [LARGE SCALE GENOMIC DNA]</scope>
    <source>
        <strain evidence="2 3">DSM 1400</strain>
    </source>
</reference>
<protein>
    <submittedName>
        <fullName evidence="2">Uncharacterized protein</fullName>
    </submittedName>
</protein>
<keyword evidence="1" id="KW-0812">Transmembrane</keyword>
<dbReference type="EMBL" id="JAUSWN010000007">
    <property type="protein sequence ID" value="MDQ0479382.1"/>
    <property type="molecule type" value="Genomic_DNA"/>
</dbReference>
<dbReference type="Proteomes" id="UP001224418">
    <property type="component" value="Unassembled WGS sequence"/>
</dbReference>
<feature type="transmembrane region" description="Helical" evidence="1">
    <location>
        <begin position="35"/>
        <end position="53"/>
    </location>
</feature>
<accession>A0ABU0JTY2</accession>
<keyword evidence="3" id="KW-1185">Reference proteome</keyword>
<evidence type="ECO:0000256" key="1">
    <source>
        <dbReference type="SAM" id="Phobius"/>
    </source>
</evidence>
<keyword evidence="1" id="KW-1133">Transmembrane helix</keyword>
<proteinExistence type="predicted"/>
<dbReference type="RefSeq" id="WP_307355448.1">
    <property type="nucleotide sequence ID" value="NZ_BAAACJ010000032.1"/>
</dbReference>
<name>A0ABU0JTY2_HATLI</name>
<gene>
    <name evidence="2" type="ORF">QOZ93_001123</name>
</gene>
<evidence type="ECO:0000313" key="3">
    <source>
        <dbReference type="Proteomes" id="UP001224418"/>
    </source>
</evidence>
<organism evidence="2 3">
    <name type="scientific">Hathewaya limosa</name>
    <name type="common">Clostridium limosum</name>
    <dbReference type="NCBI Taxonomy" id="1536"/>
    <lineage>
        <taxon>Bacteria</taxon>
        <taxon>Bacillati</taxon>
        <taxon>Bacillota</taxon>
        <taxon>Clostridia</taxon>
        <taxon>Eubacteriales</taxon>
        <taxon>Clostridiaceae</taxon>
        <taxon>Hathewaya</taxon>
    </lineage>
</organism>